<dbReference type="Pfam" id="PF13532">
    <property type="entry name" value="2OG-FeII_Oxy_2"/>
    <property type="match status" value="1"/>
</dbReference>
<sequence>MALSPLALPGADLLFDPGFLSETEAAALLASLSAEVAWEQRTIRLFGQQFPQPRLTAWYGSAEARYTYSGLTWEPRPWTPTLLALRQRLETATGARFNSVLLNLYRDGRDSMGWHADDEPELGPAPTIASLSLGATRRFRLRPRSGLVHPPLSVDLASGSLLLMRGATQQHWQHALPKTTRPLGPRLNLTFRWVAGSDGRLLSFRLNSCATAIDYAGRTD</sequence>
<dbReference type="GO" id="GO:0051213">
    <property type="term" value="F:dioxygenase activity"/>
    <property type="evidence" value="ECO:0007669"/>
    <property type="project" value="UniProtKB-KW"/>
</dbReference>
<dbReference type="Proteomes" id="UP001167796">
    <property type="component" value="Unassembled WGS sequence"/>
</dbReference>
<dbReference type="PANTHER" id="PTHR31212:SF4">
    <property type="entry name" value="ALPHA-KETOGLUTARATE-DEPENDENT DIOXYGENASE ALKB HOMOLOG 3"/>
    <property type="match status" value="1"/>
</dbReference>
<dbReference type="PANTHER" id="PTHR31212">
    <property type="entry name" value="ALPHA-KETOGLUTARATE-DEPENDENT DIOXYGENASE ALKB HOMOLOG 3"/>
    <property type="match status" value="1"/>
</dbReference>
<dbReference type="Gene3D" id="2.60.120.590">
    <property type="entry name" value="Alpha-ketoglutarate-dependent dioxygenase AlkB-like"/>
    <property type="match status" value="1"/>
</dbReference>
<dbReference type="InterPro" id="IPR037151">
    <property type="entry name" value="AlkB-like_sf"/>
</dbReference>
<reference evidence="2" key="1">
    <citation type="submission" date="2023-07" db="EMBL/GenBank/DDBJ databases">
        <authorList>
            <person name="Kim M.K."/>
        </authorList>
    </citation>
    <scope>NUCLEOTIDE SEQUENCE</scope>
    <source>
        <strain evidence="2">M29</strain>
    </source>
</reference>
<dbReference type="EMBL" id="JAUQSX010000008">
    <property type="protein sequence ID" value="MDO7847965.1"/>
    <property type="molecule type" value="Genomic_DNA"/>
</dbReference>
<gene>
    <name evidence="2" type="ORF">Q5H92_16485</name>
</gene>
<dbReference type="InterPro" id="IPR005123">
    <property type="entry name" value="Oxoglu/Fe-dep_dioxygenase_dom"/>
</dbReference>
<dbReference type="InterPro" id="IPR032854">
    <property type="entry name" value="ALKBH3"/>
</dbReference>
<protein>
    <submittedName>
        <fullName evidence="2">Alpha-ketoglutarate-dependent dioxygenase AlkB</fullName>
    </submittedName>
</protein>
<keyword evidence="2" id="KW-0223">Dioxygenase</keyword>
<dbReference type="RefSeq" id="WP_305012647.1">
    <property type="nucleotide sequence ID" value="NZ_JAUQSX010000008.1"/>
</dbReference>
<evidence type="ECO:0000259" key="1">
    <source>
        <dbReference type="PROSITE" id="PS51471"/>
    </source>
</evidence>
<dbReference type="SUPFAM" id="SSF51197">
    <property type="entry name" value="Clavaminate synthase-like"/>
    <property type="match status" value="1"/>
</dbReference>
<evidence type="ECO:0000313" key="3">
    <source>
        <dbReference type="Proteomes" id="UP001167796"/>
    </source>
</evidence>
<name>A0ABT9ADN8_9BACT</name>
<keyword evidence="2" id="KW-0560">Oxidoreductase</keyword>
<keyword evidence="3" id="KW-1185">Reference proteome</keyword>
<evidence type="ECO:0000313" key="2">
    <source>
        <dbReference type="EMBL" id="MDO7847965.1"/>
    </source>
</evidence>
<accession>A0ABT9ADN8</accession>
<dbReference type="PROSITE" id="PS51471">
    <property type="entry name" value="FE2OG_OXY"/>
    <property type="match status" value="1"/>
</dbReference>
<organism evidence="2 3">
    <name type="scientific">Hymenobacter mellowenesis</name>
    <dbReference type="NCBI Taxonomy" id="3063995"/>
    <lineage>
        <taxon>Bacteria</taxon>
        <taxon>Pseudomonadati</taxon>
        <taxon>Bacteroidota</taxon>
        <taxon>Cytophagia</taxon>
        <taxon>Cytophagales</taxon>
        <taxon>Hymenobacteraceae</taxon>
        <taxon>Hymenobacter</taxon>
    </lineage>
</organism>
<comment type="caution">
    <text evidence="2">The sequence shown here is derived from an EMBL/GenBank/DDBJ whole genome shotgun (WGS) entry which is preliminary data.</text>
</comment>
<proteinExistence type="predicted"/>
<dbReference type="InterPro" id="IPR027450">
    <property type="entry name" value="AlkB-like"/>
</dbReference>
<feature type="domain" description="Fe2OG dioxygenase" evidence="1">
    <location>
        <begin position="96"/>
        <end position="195"/>
    </location>
</feature>